<protein>
    <recommendedName>
        <fullName evidence="2">DOMON domain-containing protein</fullName>
    </recommendedName>
</protein>
<dbReference type="Proteomes" id="UP001583186">
    <property type="component" value="Unassembled WGS sequence"/>
</dbReference>
<feature type="chain" id="PRO_5047365011" description="DOMON domain-containing protein" evidence="1">
    <location>
        <begin position="21"/>
        <end position="216"/>
    </location>
</feature>
<name>A0ABR3ZJH2_9PEZI</name>
<keyword evidence="4" id="KW-1185">Reference proteome</keyword>
<evidence type="ECO:0000313" key="4">
    <source>
        <dbReference type="Proteomes" id="UP001583186"/>
    </source>
</evidence>
<dbReference type="InterPro" id="IPR015920">
    <property type="entry name" value="Cellobiose_DH-like_cyt"/>
</dbReference>
<proteinExistence type="predicted"/>
<dbReference type="Gene3D" id="2.60.40.1210">
    <property type="entry name" value="Cellobiose dehydrogenase, cytochrome domain"/>
    <property type="match status" value="1"/>
</dbReference>
<dbReference type="PANTHER" id="PTHR47797:SF5">
    <property type="entry name" value="CELLOBIOSE DEHYDROGENASE CYTOCHROME DOMAIN-CONTAINING PROTEIN"/>
    <property type="match status" value="1"/>
</dbReference>
<evidence type="ECO:0000259" key="2">
    <source>
        <dbReference type="SMART" id="SM00664"/>
    </source>
</evidence>
<comment type="caution">
    <text evidence="3">The sequence shown here is derived from an EMBL/GenBank/DDBJ whole genome shotgun (WGS) entry which is preliminary data.</text>
</comment>
<evidence type="ECO:0000313" key="3">
    <source>
        <dbReference type="EMBL" id="KAL1900560.1"/>
    </source>
</evidence>
<dbReference type="PANTHER" id="PTHR47797">
    <property type="entry name" value="DEHYDROGENASE, PUTATIVE (AFU_ORTHOLOGUE AFUA_8G05805)-RELATED"/>
    <property type="match status" value="1"/>
</dbReference>
<evidence type="ECO:0000256" key="1">
    <source>
        <dbReference type="SAM" id="SignalP"/>
    </source>
</evidence>
<dbReference type="SMART" id="SM00664">
    <property type="entry name" value="DoH"/>
    <property type="match status" value="1"/>
</dbReference>
<dbReference type="Pfam" id="PF16010">
    <property type="entry name" value="CDH-cyt"/>
    <property type="match status" value="1"/>
</dbReference>
<dbReference type="CDD" id="cd09630">
    <property type="entry name" value="CDH_like_cytochrome"/>
    <property type="match status" value="1"/>
</dbReference>
<gene>
    <name evidence="3" type="ORF">Sste5346_002283</name>
</gene>
<feature type="signal peptide" evidence="1">
    <location>
        <begin position="1"/>
        <end position="20"/>
    </location>
</feature>
<feature type="domain" description="DOMON" evidence="2">
    <location>
        <begin position="78"/>
        <end position="173"/>
    </location>
</feature>
<sequence>MRFWGLASACVAALAGSTAAAGTTTYHDPETGFVFAEYAIQYKIGHTLVFRIAVPTGVQSLTAYDAVLQVVAPVDAGWVGFAWGGRMIGDPLAVGWSSGNSVVLSSRRASDHTNMPATWTGAQYTLLKTGTHVNYTHWQYTAKCTGCTYYTNSVGSKNWIYSTGTNHLAFAYSSSRPAQPSSSGSTIQIHDVTNNWDHDFSVGQNANFADLVTRNS</sequence>
<dbReference type="EMBL" id="JAWCUI010000009">
    <property type="protein sequence ID" value="KAL1900560.1"/>
    <property type="molecule type" value="Genomic_DNA"/>
</dbReference>
<keyword evidence="1" id="KW-0732">Signal</keyword>
<dbReference type="InterPro" id="IPR005018">
    <property type="entry name" value="DOMON_domain"/>
</dbReference>
<reference evidence="3 4" key="1">
    <citation type="journal article" date="2024" name="IMA Fungus">
        <title>IMA Genome - F19 : A genome assembly and annotation guide to empower mycologists, including annotated draft genome sequences of Ceratocystis pirilliformis, Diaporthe australafricana, Fusarium ophioides, Paecilomyces lecythidis, and Sporothrix stenoceras.</title>
        <authorList>
            <person name="Aylward J."/>
            <person name="Wilson A.M."/>
            <person name="Visagie C.M."/>
            <person name="Spraker J."/>
            <person name="Barnes I."/>
            <person name="Buitendag C."/>
            <person name="Ceriani C."/>
            <person name="Del Mar Angel L."/>
            <person name="du Plessis D."/>
            <person name="Fuchs T."/>
            <person name="Gasser K."/>
            <person name="Kramer D."/>
            <person name="Li W."/>
            <person name="Munsamy K."/>
            <person name="Piso A."/>
            <person name="Price J.L."/>
            <person name="Sonnekus B."/>
            <person name="Thomas C."/>
            <person name="van der Nest A."/>
            <person name="van Dijk A."/>
            <person name="van Heerden A."/>
            <person name="van Vuuren N."/>
            <person name="Yilmaz N."/>
            <person name="Duong T.A."/>
            <person name="van der Merwe N.A."/>
            <person name="Wingfield M.J."/>
            <person name="Wingfield B.D."/>
        </authorList>
    </citation>
    <scope>NUCLEOTIDE SEQUENCE [LARGE SCALE GENOMIC DNA]</scope>
    <source>
        <strain evidence="3 4">CMW 5346</strain>
    </source>
</reference>
<dbReference type="SUPFAM" id="SSF49344">
    <property type="entry name" value="CBD9-like"/>
    <property type="match status" value="1"/>
</dbReference>
<accession>A0ABR3ZJH2</accession>
<organism evidence="3 4">
    <name type="scientific">Sporothrix stenoceras</name>
    <dbReference type="NCBI Taxonomy" id="5173"/>
    <lineage>
        <taxon>Eukaryota</taxon>
        <taxon>Fungi</taxon>
        <taxon>Dikarya</taxon>
        <taxon>Ascomycota</taxon>
        <taxon>Pezizomycotina</taxon>
        <taxon>Sordariomycetes</taxon>
        <taxon>Sordariomycetidae</taxon>
        <taxon>Ophiostomatales</taxon>
        <taxon>Ophiostomataceae</taxon>
        <taxon>Sporothrix</taxon>
    </lineage>
</organism>